<dbReference type="EMBL" id="JAUZMZ010000063">
    <property type="protein sequence ID" value="MEE2032974.1"/>
    <property type="molecule type" value="Genomic_DNA"/>
</dbReference>
<organism evidence="1 2">
    <name type="scientific">Rhodococcus chondri</name>
    <dbReference type="NCBI Taxonomy" id="3065941"/>
    <lineage>
        <taxon>Bacteria</taxon>
        <taxon>Bacillati</taxon>
        <taxon>Actinomycetota</taxon>
        <taxon>Actinomycetes</taxon>
        <taxon>Mycobacteriales</taxon>
        <taxon>Nocardiaceae</taxon>
        <taxon>Rhodococcus</taxon>
    </lineage>
</organism>
<dbReference type="Proteomes" id="UP001331936">
    <property type="component" value="Unassembled WGS sequence"/>
</dbReference>
<evidence type="ECO:0000313" key="1">
    <source>
        <dbReference type="EMBL" id="MEE2032974.1"/>
    </source>
</evidence>
<keyword evidence="2" id="KW-1185">Reference proteome</keyword>
<dbReference type="RefSeq" id="WP_330152393.1">
    <property type="nucleotide sequence ID" value="NZ_JAUZMZ010000063.1"/>
</dbReference>
<name>A0ABU7JSI1_9NOCA</name>
<evidence type="ECO:0000313" key="2">
    <source>
        <dbReference type="Proteomes" id="UP001331936"/>
    </source>
</evidence>
<gene>
    <name evidence="1" type="ORF">Q8814_12755</name>
</gene>
<comment type="caution">
    <text evidence="1">The sequence shown here is derived from an EMBL/GenBank/DDBJ whole genome shotgun (WGS) entry which is preliminary data.</text>
</comment>
<sequence length="104" mass="11250">MSNLIPRPDQPLQTQRVHAGFTRAEERELARRQNAEIARGIVGATRIQALGMVANVGMQSAALLYRQAELLSGGDPELHMQLNAIASQYTGSVGFELAQFSISG</sequence>
<reference evidence="1 2" key="1">
    <citation type="submission" date="2023-08" db="EMBL/GenBank/DDBJ databases">
        <authorList>
            <person name="Girao M."/>
            <person name="Carvalho M.F."/>
        </authorList>
    </citation>
    <scope>NUCLEOTIDE SEQUENCE [LARGE SCALE GENOMIC DNA]</scope>
    <source>
        <strain evidence="1 2">CC-R104</strain>
    </source>
</reference>
<proteinExistence type="predicted"/>
<accession>A0ABU7JSI1</accession>
<protein>
    <submittedName>
        <fullName evidence="1">Uncharacterized protein</fullName>
    </submittedName>
</protein>